<protein>
    <submittedName>
        <fullName evidence="1">Uncharacterized protein</fullName>
    </submittedName>
</protein>
<evidence type="ECO:0000313" key="1">
    <source>
        <dbReference type="EMBL" id="UXD21959.1"/>
    </source>
</evidence>
<reference evidence="1" key="1">
    <citation type="submission" date="2013-11" db="EMBL/GenBank/DDBJ databases">
        <title>Comparative genomics of Ignicoccus.</title>
        <authorList>
            <person name="Podar M."/>
        </authorList>
    </citation>
    <scope>NUCLEOTIDE SEQUENCE</scope>
    <source>
        <strain evidence="1">DSM 13166</strain>
    </source>
</reference>
<accession>A0A977PKZ6</accession>
<name>A0A977PKZ6_9CREN</name>
<dbReference type="EMBL" id="CP006868">
    <property type="protein sequence ID" value="UXD21959.1"/>
    <property type="molecule type" value="Genomic_DNA"/>
</dbReference>
<keyword evidence="2" id="KW-1185">Reference proteome</keyword>
<proteinExistence type="predicted"/>
<evidence type="ECO:0000313" key="2">
    <source>
        <dbReference type="Proteomes" id="UP001063698"/>
    </source>
</evidence>
<sequence length="190" mass="20987">MKGEPGLLTLPSSAFFQLKEKYYALVSGADTFLLYEPVVVKAVCRNEKILLSLNPGSLLTYGENDELLEYSCIITEYFWFKGSRISWKIKEVPYTMLDIVKRAGFSIGEGVAEIVSMNGIESFLSLKRGWHPSAIALEEGIKCEGFEGKGLEIASCGSKGGVIINGKEALVGLKEEFWRLLPLVAFMSSQ</sequence>
<dbReference type="AlphaFoldDB" id="A0A977PKZ6"/>
<dbReference type="KEGG" id="ipc:IPA_00210"/>
<dbReference type="Proteomes" id="UP001063698">
    <property type="component" value="Chromosome"/>
</dbReference>
<gene>
    <name evidence="1" type="ORF">IPA_00210</name>
</gene>
<organism evidence="1 2">
    <name type="scientific">Ignicoccus pacificus DSM 13166</name>
    <dbReference type="NCBI Taxonomy" id="940294"/>
    <lineage>
        <taxon>Archaea</taxon>
        <taxon>Thermoproteota</taxon>
        <taxon>Thermoprotei</taxon>
        <taxon>Desulfurococcales</taxon>
        <taxon>Desulfurococcaceae</taxon>
        <taxon>Ignicoccus</taxon>
    </lineage>
</organism>